<dbReference type="GeneID" id="7837464"/>
<dbReference type="EMBL" id="GG662338">
    <property type="protein sequence ID" value="EAS05638.2"/>
    <property type="molecule type" value="Genomic_DNA"/>
</dbReference>
<keyword evidence="3" id="KW-0472">Membrane</keyword>
<accession>Q24CX0</accession>
<sequence length="747" mass="87184">MFSNKEETNKQNFIVGLLQAIDIFGVGINIRFNQQSKHTTGFGGLITLALTSLLLILFISSIQNIIKKSNPSVIYQEDFISNPSQYNLTNENFSFAITLLDANFNPINDKSIFRIEGNFLYKEPQINSDGSVGEPVFKNKVIEFELCTEQSFQVQGTESYFLSLQYQNMYCFKNIDDYYLVGQFEMDQFSVIQINVIPCDQSDPNNQVQCMEESKKNLILSQSLLQVYYITQVVQVSSKQQPFKPMGITYFWENNIDFLQNVNLMFIKTYVQDDDGLIFENNIQNSSLLFSSERTMMSSKKDFSIYQISLYLEKNKEKTYIRKYQKIFECFSSIGGIYNVLFAIGCILAQPYSQIQLNRKLFNETFQVSNNNQDNLLNESQSSNKSSKTNKTDNNMEVKNKTIGNQADLSCKSNKYKAKKLEKANRFFQNCLEEAEMQNEEQKKSIKDMFKQKFLGIKIKSREYLAYYFNCFKICKNEMFEIVNFGTKQILNYTDICFIVNKLIELEKLKALLLNEQQIQLFDFIPKPQIGISIIREIQQNQNDGIPKIKLLNAIQQQQDKTKEIKSENQSGLNKQFNILSIQKKSTYEKAKDAQQAFNQIYRDKQKYSKIDLKLIQLLDQELVELFDGNVFQENNLLTNMSSNQQIIKVKQKQNHYYSPISTRHDRLLSNKSPTQFSNAFNFNEELKNRKHNDEDFFLSENVTETDTKLQTYYPRAKNFIQITNLRNLSIEKEIESLNLQKQALQN</sequence>
<feature type="region of interest" description="Disordered" evidence="2">
    <location>
        <begin position="373"/>
        <end position="399"/>
    </location>
</feature>
<dbReference type="PANTHER" id="PTHR31398:SF0">
    <property type="entry name" value="MEIOTIC NUCLEAR DIVISION PROTEIN 1 HOMOLOG"/>
    <property type="match status" value="1"/>
</dbReference>
<evidence type="ECO:0000313" key="5">
    <source>
        <dbReference type="Proteomes" id="UP000009168"/>
    </source>
</evidence>
<name>Q24CX0_TETTS</name>
<feature type="transmembrane region" description="Helical" evidence="3">
    <location>
        <begin position="12"/>
        <end position="30"/>
    </location>
</feature>
<keyword evidence="5" id="KW-1185">Reference proteome</keyword>
<keyword evidence="1" id="KW-0175">Coiled coil</keyword>
<feature type="coiled-coil region" evidence="1">
    <location>
        <begin position="418"/>
        <end position="452"/>
    </location>
</feature>
<evidence type="ECO:0000313" key="4">
    <source>
        <dbReference type="EMBL" id="EAS05638.2"/>
    </source>
</evidence>
<feature type="transmembrane region" description="Helical" evidence="3">
    <location>
        <begin position="42"/>
        <end position="62"/>
    </location>
</feature>
<evidence type="ECO:0000256" key="2">
    <source>
        <dbReference type="SAM" id="MobiDB-lite"/>
    </source>
</evidence>
<feature type="compositionally biased region" description="Low complexity" evidence="2">
    <location>
        <begin position="378"/>
        <end position="389"/>
    </location>
</feature>
<feature type="compositionally biased region" description="Basic and acidic residues" evidence="2">
    <location>
        <begin position="390"/>
        <end position="399"/>
    </location>
</feature>
<organism evidence="4 5">
    <name type="scientific">Tetrahymena thermophila (strain SB210)</name>
    <dbReference type="NCBI Taxonomy" id="312017"/>
    <lineage>
        <taxon>Eukaryota</taxon>
        <taxon>Sar</taxon>
        <taxon>Alveolata</taxon>
        <taxon>Ciliophora</taxon>
        <taxon>Intramacronucleata</taxon>
        <taxon>Oligohymenophorea</taxon>
        <taxon>Hymenostomatida</taxon>
        <taxon>Tetrahymenina</taxon>
        <taxon>Tetrahymenidae</taxon>
        <taxon>Tetrahymena</taxon>
    </lineage>
</organism>
<dbReference type="GO" id="GO:0007131">
    <property type="term" value="P:reciprocal meiotic recombination"/>
    <property type="evidence" value="ECO:0007669"/>
    <property type="project" value="TreeGrafter"/>
</dbReference>
<protein>
    <submittedName>
        <fullName evidence="4">Ubiquitin-conjugating enzyme family protein</fullName>
    </submittedName>
</protein>
<dbReference type="InParanoid" id="Q24CX0"/>
<keyword evidence="3" id="KW-0812">Transmembrane</keyword>
<dbReference type="AlphaFoldDB" id="Q24CX0"/>
<gene>
    <name evidence="4" type="ORF">TTHERM_00713310</name>
</gene>
<proteinExistence type="predicted"/>
<dbReference type="OrthoDB" id="327751at2759"/>
<keyword evidence="3" id="KW-1133">Transmembrane helix</keyword>
<evidence type="ECO:0000256" key="1">
    <source>
        <dbReference type="SAM" id="Coils"/>
    </source>
</evidence>
<evidence type="ECO:0000256" key="3">
    <source>
        <dbReference type="SAM" id="Phobius"/>
    </source>
</evidence>
<dbReference type="Proteomes" id="UP000009168">
    <property type="component" value="Unassembled WGS sequence"/>
</dbReference>
<reference evidence="5" key="1">
    <citation type="journal article" date="2006" name="PLoS Biol.">
        <title>Macronuclear genome sequence of the ciliate Tetrahymena thermophila, a model eukaryote.</title>
        <authorList>
            <person name="Eisen J.A."/>
            <person name="Coyne R.S."/>
            <person name="Wu M."/>
            <person name="Wu D."/>
            <person name="Thiagarajan M."/>
            <person name="Wortman J.R."/>
            <person name="Badger J.H."/>
            <person name="Ren Q."/>
            <person name="Amedeo P."/>
            <person name="Jones K.M."/>
            <person name="Tallon L.J."/>
            <person name="Delcher A.L."/>
            <person name="Salzberg S.L."/>
            <person name="Silva J.C."/>
            <person name="Haas B.J."/>
            <person name="Majoros W.H."/>
            <person name="Farzad M."/>
            <person name="Carlton J.M."/>
            <person name="Smith R.K. Jr."/>
            <person name="Garg J."/>
            <person name="Pearlman R.E."/>
            <person name="Karrer K.M."/>
            <person name="Sun L."/>
            <person name="Manning G."/>
            <person name="Elde N.C."/>
            <person name="Turkewitz A.P."/>
            <person name="Asai D.J."/>
            <person name="Wilkes D.E."/>
            <person name="Wang Y."/>
            <person name="Cai H."/>
            <person name="Collins K."/>
            <person name="Stewart B.A."/>
            <person name="Lee S.R."/>
            <person name="Wilamowska K."/>
            <person name="Weinberg Z."/>
            <person name="Ruzzo W.L."/>
            <person name="Wloga D."/>
            <person name="Gaertig J."/>
            <person name="Frankel J."/>
            <person name="Tsao C.-C."/>
            <person name="Gorovsky M.A."/>
            <person name="Keeling P.J."/>
            <person name="Waller R.F."/>
            <person name="Patron N.J."/>
            <person name="Cherry J.M."/>
            <person name="Stover N.A."/>
            <person name="Krieger C.J."/>
            <person name="del Toro C."/>
            <person name="Ryder H.F."/>
            <person name="Williamson S.C."/>
            <person name="Barbeau R.A."/>
            <person name="Hamilton E.P."/>
            <person name="Orias E."/>
        </authorList>
    </citation>
    <scope>NUCLEOTIDE SEQUENCE [LARGE SCALE GENOMIC DNA]</scope>
    <source>
        <strain evidence="5">SB210</strain>
    </source>
</reference>
<feature type="transmembrane region" description="Helical" evidence="3">
    <location>
        <begin position="327"/>
        <end position="352"/>
    </location>
</feature>
<dbReference type="PANTHER" id="PTHR31398">
    <property type="entry name" value="MEIOTIC NUCLEAR DIVISION PROTEIN 1 HOMOLOG"/>
    <property type="match status" value="1"/>
</dbReference>
<dbReference type="GO" id="GO:0005634">
    <property type="term" value="C:nucleus"/>
    <property type="evidence" value="ECO:0007669"/>
    <property type="project" value="TreeGrafter"/>
</dbReference>
<dbReference type="HOGENOM" id="CLU_009697_0_2_1"/>
<dbReference type="KEGG" id="tet:TTHERM_00713310"/>
<dbReference type="RefSeq" id="XP_001025883.2">
    <property type="nucleotide sequence ID" value="XM_001025883.2"/>
</dbReference>